<evidence type="ECO:0000313" key="1">
    <source>
        <dbReference type="EMBL" id="MBX35420.1"/>
    </source>
</evidence>
<dbReference type="AlphaFoldDB" id="A0A2P2MYX0"/>
<proteinExistence type="predicted"/>
<protein>
    <submittedName>
        <fullName evidence="1">Uncharacterized protein</fullName>
    </submittedName>
</protein>
<organism evidence="1">
    <name type="scientific">Rhizophora mucronata</name>
    <name type="common">Asiatic mangrove</name>
    <dbReference type="NCBI Taxonomy" id="61149"/>
    <lineage>
        <taxon>Eukaryota</taxon>
        <taxon>Viridiplantae</taxon>
        <taxon>Streptophyta</taxon>
        <taxon>Embryophyta</taxon>
        <taxon>Tracheophyta</taxon>
        <taxon>Spermatophyta</taxon>
        <taxon>Magnoliopsida</taxon>
        <taxon>eudicotyledons</taxon>
        <taxon>Gunneridae</taxon>
        <taxon>Pentapetalae</taxon>
        <taxon>rosids</taxon>
        <taxon>fabids</taxon>
        <taxon>Malpighiales</taxon>
        <taxon>Rhizophoraceae</taxon>
        <taxon>Rhizophora</taxon>
    </lineage>
</organism>
<reference evidence="1" key="1">
    <citation type="submission" date="2018-02" db="EMBL/GenBank/DDBJ databases">
        <title>Rhizophora mucronata_Transcriptome.</title>
        <authorList>
            <person name="Meera S.P."/>
            <person name="Sreeshan A."/>
            <person name="Augustine A."/>
        </authorList>
    </citation>
    <scope>NUCLEOTIDE SEQUENCE</scope>
    <source>
        <tissue evidence="1">Leaf</tissue>
    </source>
</reference>
<accession>A0A2P2MYX0</accession>
<sequence length="47" mass="5471">MQSNHYCFGLTHNCKKIVVSTRVELSPSFSLLANFFHEMFKSCIFPM</sequence>
<name>A0A2P2MYX0_RHIMU</name>
<dbReference type="EMBL" id="GGEC01054936">
    <property type="protein sequence ID" value="MBX35420.1"/>
    <property type="molecule type" value="Transcribed_RNA"/>
</dbReference>